<organism evidence="1 2">
    <name type="scientific">Fusibacter bizertensis</name>
    <dbReference type="NCBI Taxonomy" id="1488331"/>
    <lineage>
        <taxon>Bacteria</taxon>
        <taxon>Bacillati</taxon>
        <taxon>Bacillota</taxon>
        <taxon>Clostridia</taxon>
        <taxon>Eubacteriales</taxon>
        <taxon>Eubacteriales Family XII. Incertae Sedis</taxon>
        <taxon>Fusibacter</taxon>
    </lineage>
</organism>
<reference evidence="1 2" key="1">
    <citation type="submission" date="2023-04" db="EMBL/GenBank/DDBJ databases">
        <title>Fusibacter bizertensis strain WBS, isolated from littoral bottom sediments of the Arctic seas - biochemical and genomic analysis.</title>
        <authorList>
            <person name="Brioukhanov A.L."/>
        </authorList>
    </citation>
    <scope>NUCLEOTIDE SEQUENCE [LARGE SCALE GENOMIC DNA]</scope>
    <source>
        <strain evidence="1 2">WBS</strain>
    </source>
</reference>
<protein>
    <submittedName>
        <fullName evidence="1">Uncharacterized protein</fullName>
    </submittedName>
</protein>
<sequence>MNGLSTVSFEALAECVALASGDPDAFVKLWLERNGNSDITEITDKGKPCFLIQTTMNKEHDTEHWLDTYASELDLRM</sequence>
<evidence type="ECO:0000313" key="2">
    <source>
        <dbReference type="Proteomes" id="UP001158045"/>
    </source>
</evidence>
<gene>
    <name evidence="1" type="ORF">QE109_14145</name>
</gene>
<dbReference type="Proteomes" id="UP001158045">
    <property type="component" value="Unassembled WGS sequence"/>
</dbReference>
<accession>A0ABT6NFT7</accession>
<comment type="caution">
    <text evidence="1">The sequence shown here is derived from an EMBL/GenBank/DDBJ whole genome shotgun (WGS) entry which is preliminary data.</text>
</comment>
<keyword evidence="2" id="KW-1185">Reference proteome</keyword>
<dbReference type="RefSeq" id="WP_281095193.1">
    <property type="nucleotide sequence ID" value="NZ_JARYZI010000011.1"/>
</dbReference>
<proteinExistence type="predicted"/>
<evidence type="ECO:0000313" key="1">
    <source>
        <dbReference type="EMBL" id="MDH8679295.1"/>
    </source>
</evidence>
<dbReference type="EMBL" id="JARYZI010000011">
    <property type="protein sequence ID" value="MDH8679295.1"/>
    <property type="molecule type" value="Genomic_DNA"/>
</dbReference>
<name>A0ABT6NFT7_9FIRM</name>